<organism evidence="2 3">
    <name type="scientific">Achlya hypogyna</name>
    <name type="common">Oomycete</name>
    <name type="synonym">Protoachlya hypogyna</name>
    <dbReference type="NCBI Taxonomy" id="1202772"/>
    <lineage>
        <taxon>Eukaryota</taxon>
        <taxon>Sar</taxon>
        <taxon>Stramenopiles</taxon>
        <taxon>Oomycota</taxon>
        <taxon>Saprolegniomycetes</taxon>
        <taxon>Saprolegniales</taxon>
        <taxon>Achlyaceae</taxon>
        <taxon>Achlya</taxon>
    </lineage>
</organism>
<evidence type="ECO:0000313" key="3">
    <source>
        <dbReference type="Proteomes" id="UP000243579"/>
    </source>
</evidence>
<accession>A0A1V9ZIQ7</accession>
<evidence type="ECO:0000313" key="2">
    <source>
        <dbReference type="EMBL" id="OQR97864.1"/>
    </source>
</evidence>
<feature type="signal peptide" evidence="1">
    <location>
        <begin position="1"/>
        <end position="17"/>
    </location>
</feature>
<comment type="caution">
    <text evidence="2">The sequence shown here is derived from an EMBL/GenBank/DDBJ whole genome shotgun (WGS) entry which is preliminary data.</text>
</comment>
<reference evidence="2 3" key="1">
    <citation type="journal article" date="2014" name="Genome Biol. Evol.">
        <title>The secreted proteins of Achlya hypogyna and Thraustotheca clavata identify the ancestral oomycete secretome and reveal gene acquisitions by horizontal gene transfer.</title>
        <authorList>
            <person name="Misner I."/>
            <person name="Blouin N."/>
            <person name="Leonard G."/>
            <person name="Richards T.A."/>
            <person name="Lane C.E."/>
        </authorList>
    </citation>
    <scope>NUCLEOTIDE SEQUENCE [LARGE SCALE GENOMIC DNA]</scope>
    <source>
        <strain evidence="2 3">ATCC 48635</strain>
    </source>
</reference>
<name>A0A1V9ZIQ7_ACHHY</name>
<dbReference type="Proteomes" id="UP000243579">
    <property type="component" value="Unassembled WGS sequence"/>
</dbReference>
<feature type="chain" id="PRO_5013161948" description="Secreted protein" evidence="1">
    <location>
        <begin position="18"/>
        <end position="487"/>
    </location>
</feature>
<keyword evidence="1" id="KW-0732">Signal</keyword>
<evidence type="ECO:0008006" key="4">
    <source>
        <dbReference type="Google" id="ProtNLM"/>
    </source>
</evidence>
<dbReference type="EMBL" id="JNBR01000095">
    <property type="protein sequence ID" value="OQR97864.1"/>
    <property type="molecule type" value="Genomic_DNA"/>
</dbReference>
<dbReference type="AlphaFoldDB" id="A0A1V9ZIQ7"/>
<evidence type="ECO:0000256" key="1">
    <source>
        <dbReference type="SAM" id="SignalP"/>
    </source>
</evidence>
<gene>
    <name evidence="2" type="ORF">ACHHYP_09843</name>
</gene>
<proteinExistence type="predicted"/>
<keyword evidence="3" id="KW-1185">Reference proteome</keyword>
<dbReference type="OrthoDB" id="162255at2759"/>
<sequence>MRLLVWCALLLLPQATADVAPTLSPTSDSPGAHGGSVASVLGGDSFAAEFNWFNSNVAIHTKYFSVGSFAKSFWTGVVAKARGAKAFVKTLVHKLRLPTAPSVRSDPLTRLMTFDEYVARYNLTTLPPAVAAETPLHADEYTGPTYVHVSPKVAALFEPFPGYAAEYYAPPLPNAILPTTVYPWPWGNELSYLTRAVANSSHVNRMWATYFVVSGIPVPPVQPPTGAQRRQWTDATLAFYAHPMPARATATLGFGRSGVTFFAPSLIDPALHEAVRLPRVLTDAFDADAAALVSGVQAPSSTWYSEHDRASDEFADLCMGQLIAAMATTRDATALFNTLMKNSASTPSCLWQANAYYYNVKTRSPRKVSTTVSVAALAEYAAARARNATQLQAVLRADRAKATQALLAAATDWPPLASMGNGVVLLSENAARVWLQKIKEPQPLHMVFRAAIRLGESALLSGLEMDTLVTCTALRLLNVSSAPCHVP</sequence>
<protein>
    <recommendedName>
        <fullName evidence="4">Secreted protein</fullName>
    </recommendedName>
</protein>